<organism evidence="2 3">
    <name type="scientific">Halogranum amylolyticum</name>
    <dbReference type="NCBI Taxonomy" id="660520"/>
    <lineage>
        <taxon>Archaea</taxon>
        <taxon>Methanobacteriati</taxon>
        <taxon>Methanobacteriota</taxon>
        <taxon>Stenosarchaea group</taxon>
        <taxon>Halobacteria</taxon>
        <taxon>Halobacteriales</taxon>
        <taxon>Haloferacaceae</taxon>
    </lineage>
</organism>
<reference evidence="3" key="1">
    <citation type="submission" date="2016-10" db="EMBL/GenBank/DDBJ databases">
        <authorList>
            <person name="Varghese N."/>
            <person name="Submissions S."/>
        </authorList>
    </citation>
    <scope>NUCLEOTIDE SEQUENCE [LARGE SCALE GENOMIC DNA]</scope>
    <source>
        <strain evidence="3">CGMCC 1.10121</strain>
    </source>
</reference>
<accession>A0A1H8UDY8</accession>
<evidence type="ECO:0000313" key="2">
    <source>
        <dbReference type="EMBL" id="SEP01247.1"/>
    </source>
</evidence>
<feature type="region of interest" description="Disordered" evidence="1">
    <location>
        <begin position="1"/>
        <end position="22"/>
    </location>
</feature>
<gene>
    <name evidence="2" type="ORF">SAMN04487948_110129</name>
</gene>
<dbReference type="Proteomes" id="UP000199126">
    <property type="component" value="Unassembled WGS sequence"/>
</dbReference>
<evidence type="ECO:0000313" key="3">
    <source>
        <dbReference type="Proteomes" id="UP000199126"/>
    </source>
</evidence>
<name>A0A1H8UDY8_9EURY</name>
<evidence type="ECO:0000256" key="1">
    <source>
        <dbReference type="SAM" id="MobiDB-lite"/>
    </source>
</evidence>
<proteinExistence type="predicted"/>
<sequence>MQLNDSASEEKGEQQLRRRQSSTLRLDSDEHVIFRYFNVECTDTLPGDFVFT</sequence>
<keyword evidence="3" id="KW-1185">Reference proteome</keyword>
<dbReference type="EMBL" id="FODV01000010">
    <property type="protein sequence ID" value="SEP01247.1"/>
    <property type="molecule type" value="Genomic_DNA"/>
</dbReference>
<protein>
    <submittedName>
        <fullName evidence="2">Uncharacterized protein</fullName>
    </submittedName>
</protein>
<dbReference type="AlphaFoldDB" id="A0A1H8UDY8"/>